<proteinExistence type="predicted"/>
<evidence type="ECO:0000256" key="2">
    <source>
        <dbReference type="SAM" id="Phobius"/>
    </source>
</evidence>
<dbReference type="AlphaFoldDB" id="A0A2G8LFN9"/>
<dbReference type="STRING" id="307972.A0A2G8LFN9"/>
<sequence>MGKKQANKKDPNSEASTGKNSKTEKLTKEDIKQLMQKALDKARKNGLSTYEIQTDLTNALRSKNVPVKPNGNGLMMLLKCTSVVALTVVSIAIVLAVCLDLSSEELLDFVRSQDCLVPSNLLVNEVGRPISDCSMCRGLEAVPIETSITKEIFLQNYAYSGRPVLIKQATSDWLALEYFDYHFFRRLYEKFPNSAEMVDSDCNFLRYQTEFLTFADFLKMDDDKVKRLDWYVGWSNCDRRVMKELRKYYERPFFLPDDSVSSTLDWIFIGGAGPGAGLHIDVVDASSWQAQIRGEKIWTVVPPYECEAVCRQMNVTVNQGDIFVLDTNIWFHRTEILEGEISITIVRSTTEDVGRDDL</sequence>
<accession>A0A2G8LFN9</accession>
<dbReference type="PANTHER" id="PTHR12480">
    <property type="entry name" value="ARGININE DEMETHYLASE AND LYSYL-HYDROXYLASE JMJD"/>
    <property type="match status" value="1"/>
</dbReference>
<dbReference type="OrthoDB" id="10063099at2759"/>
<evidence type="ECO:0000259" key="3">
    <source>
        <dbReference type="Pfam" id="PF13621"/>
    </source>
</evidence>
<organism evidence="4 5">
    <name type="scientific">Stichopus japonicus</name>
    <name type="common">Sea cucumber</name>
    <dbReference type="NCBI Taxonomy" id="307972"/>
    <lineage>
        <taxon>Eukaryota</taxon>
        <taxon>Metazoa</taxon>
        <taxon>Echinodermata</taxon>
        <taxon>Eleutherozoa</taxon>
        <taxon>Echinozoa</taxon>
        <taxon>Holothuroidea</taxon>
        <taxon>Aspidochirotacea</taxon>
        <taxon>Aspidochirotida</taxon>
        <taxon>Stichopodidae</taxon>
        <taxon>Apostichopus</taxon>
    </lineage>
</organism>
<evidence type="ECO:0000313" key="5">
    <source>
        <dbReference type="Proteomes" id="UP000230750"/>
    </source>
</evidence>
<evidence type="ECO:0000313" key="4">
    <source>
        <dbReference type="EMBL" id="PIK59066.1"/>
    </source>
</evidence>
<reference evidence="4 5" key="1">
    <citation type="journal article" date="2017" name="PLoS Biol.">
        <title>The sea cucumber genome provides insights into morphological evolution and visceral regeneration.</title>
        <authorList>
            <person name="Zhang X."/>
            <person name="Sun L."/>
            <person name="Yuan J."/>
            <person name="Sun Y."/>
            <person name="Gao Y."/>
            <person name="Zhang L."/>
            <person name="Li S."/>
            <person name="Dai H."/>
            <person name="Hamel J.F."/>
            <person name="Liu C."/>
            <person name="Yu Y."/>
            <person name="Liu S."/>
            <person name="Lin W."/>
            <person name="Guo K."/>
            <person name="Jin S."/>
            <person name="Xu P."/>
            <person name="Storey K.B."/>
            <person name="Huan P."/>
            <person name="Zhang T."/>
            <person name="Zhou Y."/>
            <person name="Zhang J."/>
            <person name="Lin C."/>
            <person name="Li X."/>
            <person name="Xing L."/>
            <person name="Huo D."/>
            <person name="Sun M."/>
            <person name="Wang L."/>
            <person name="Mercier A."/>
            <person name="Li F."/>
            <person name="Yang H."/>
            <person name="Xiang J."/>
        </authorList>
    </citation>
    <scope>NUCLEOTIDE SEQUENCE [LARGE SCALE GENOMIC DNA]</scope>
    <source>
        <strain evidence="4">Shaxun</strain>
        <tissue evidence="4">Muscle</tissue>
    </source>
</reference>
<dbReference type="Gene3D" id="2.60.120.650">
    <property type="entry name" value="Cupin"/>
    <property type="match status" value="1"/>
</dbReference>
<gene>
    <name evidence="4" type="ORF">BSL78_04023</name>
</gene>
<comment type="caution">
    <text evidence="4">The sequence shown here is derived from an EMBL/GenBank/DDBJ whole genome shotgun (WGS) entry which is preliminary data.</text>
</comment>
<dbReference type="Pfam" id="PF13621">
    <property type="entry name" value="Cupin_8"/>
    <property type="match status" value="1"/>
</dbReference>
<evidence type="ECO:0000256" key="1">
    <source>
        <dbReference type="SAM" id="MobiDB-lite"/>
    </source>
</evidence>
<dbReference type="InterPro" id="IPR050910">
    <property type="entry name" value="JMJD6_ArgDemeth/LysHydrox"/>
</dbReference>
<dbReference type="GO" id="GO:0016706">
    <property type="term" value="F:2-oxoglutarate-dependent dioxygenase activity"/>
    <property type="evidence" value="ECO:0007669"/>
    <property type="project" value="TreeGrafter"/>
</dbReference>
<keyword evidence="2" id="KW-0812">Transmembrane</keyword>
<feature type="domain" description="Cupin-like" evidence="3">
    <location>
        <begin position="151"/>
        <end position="306"/>
    </location>
</feature>
<dbReference type="PANTHER" id="PTHR12480:SF19">
    <property type="entry name" value="CUPIN-LIKE DOMAIN-CONTAINING PROTEIN"/>
    <property type="match status" value="1"/>
</dbReference>
<dbReference type="InterPro" id="IPR041667">
    <property type="entry name" value="Cupin_8"/>
</dbReference>
<dbReference type="SUPFAM" id="SSF51197">
    <property type="entry name" value="Clavaminate synthase-like"/>
    <property type="match status" value="1"/>
</dbReference>
<keyword evidence="2" id="KW-1133">Transmembrane helix</keyword>
<protein>
    <recommendedName>
        <fullName evidence="3">Cupin-like domain-containing protein</fullName>
    </recommendedName>
</protein>
<feature type="region of interest" description="Disordered" evidence="1">
    <location>
        <begin position="1"/>
        <end position="27"/>
    </location>
</feature>
<keyword evidence="5" id="KW-1185">Reference proteome</keyword>
<name>A0A2G8LFN9_STIJA</name>
<keyword evidence="2" id="KW-0472">Membrane</keyword>
<dbReference type="Proteomes" id="UP000230750">
    <property type="component" value="Unassembled WGS sequence"/>
</dbReference>
<feature type="transmembrane region" description="Helical" evidence="2">
    <location>
        <begin position="76"/>
        <end position="97"/>
    </location>
</feature>
<dbReference type="EMBL" id="MRZV01000094">
    <property type="protein sequence ID" value="PIK59066.1"/>
    <property type="molecule type" value="Genomic_DNA"/>
</dbReference>